<dbReference type="InterPro" id="IPR003439">
    <property type="entry name" value="ABC_transporter-like_ATP-bd"/>
</dbReference>
<dbReference type="PANTHER" id="PTHR43394">
    <property type="entry name" value="ATP-DEPENDENT PERMEASE MDL1, MITOCHONDRIAL"/>
    <property type="match status" value="1"/>
</dbReference>
<dbReference type="Gene3D" id="3.40.50.300">
    <property type="entry name" value="P-loop containing nucleotide triphosphate hydrolases"/>
    <property type="match status" value="1"/>
</dbReference>
<evidence type="ECO:0000313" key="14">
    <source>
        <dbReference type="Proteomes" id="UP001170481"/>
    </source>
</evidence>
<evidence type="ECO:0000256" key="1">
    <source>
        <dbReference type="ARBA" id="ARBA00004651"/>
    </source>
</evidence>
<dbReference type="GO" id="GO:0005886">
    <property type="term" value="C:plasma membrane"/>
    <property type="evidence" value="ECO:0007669"/>
    <property type="project" value="UniProtKB-SubCell"/>
</dbReference>
<keyword evidence="4" id="KW-0378">Hydrolase</keyword>
<evidence type="ECO:0000256" key="7">
    <source>
        <dbReference type="ARBA" id="ARBA00023136"/>
    </source>
</evidence>
<feature type="compositionally biased region" description="Low complexity" evidence="8">
    <location>
        <begin position="108"/>
        <end position="128"/>
    </location>
</feature>
<evidence type="ECO:0000259" key="10">
    <source>
        <dbReference type="PROSITE" id="PS50893"/>
    </source>
</evidence>
<feature type="domain" description="ABC transporter" evidence="10">
    <location>
        <begin position="519"/>
        <end position="753"/>
    </location>
</feature>
<dbReference type="SMART" id="SM00382">
    <property type="entry name" value="AAA"/>
    <property type="match status" value="1"/>
</dbReference>
<keyword evidence="2 9" id="KW-0812">Transmembrane</keyword>
<proteinExistence type="predicted"/>
<dbReference type="GO" id="GO:0005524">
    <property type="term" value="F:ATP binding"/>
    <property type="evidence" value="ECO:0007669"/>
    <property type="project" value="UniProtKB-KW"/>
</dbReference>
<dbReference type="GO" id="GO:0008233">
    <property type="term" value="F:peptidase activity"/>
    <property type="evidence" value="ECO:0007669"/>
    <property type="project" value="InterPro"/>
</dbReference>
<dbReference type="InterPro" id="IPR011527">
    <property type="entry name" value="ABC1_TM_dom"/>
</dbReference>
<dbReference type="NCBIfam" id="TIGR03375">
    <property type="entry name" value="type_I_sec_LssB"/>
    <property type="match status" value="1"/>
</dbReference>
<dbReference type="InterPro" id="IPR005074">
    <property type="entry name" value="Peptidase_C39"/>
</dbReference>
<dbReference type="Pfam" id="PF00005">
    <property type="entry name" value="ABC_tran"/>
    <property type="match status" value="1"/>
</dbReference>
<dbReference type="CDD" id="cd18587">
    <property type="entry name" value="ABC_6TM_LapB_like"/>
    <property type="match status" value="1"/>
</dbReference>
<gene>
    <name evidence="13" type="ORF">Q4535_05325</name>
</gene>
<evidence type="ECO:0000256" key="6">
    <source>
        <dbReference type="ARBA" id="ARBA00022989"/>
    </source>
</evidence>
<reference evidence="13" key="1">
    <citation type="submission" date="2023-07" db="EMBL/GenBank/DDBJ databases">
        <title>Genome content predicts the carbon catabolic preferences of heterotrophic bacteria.</title>
        <authorList>
            <person name="Gralka M."/>
        </authorList>
    </citation>
    <scope>NUCLEOTIDE SEQUENCE</scope>
    <source>
        <strain evidence="13">C2R13</strain>
    </source>
</reference>
<comment type="caution">
    <text evidence="13">The sequence shown here is derived from an EMBL/GenBank/DDBJ whole genome shotgun (WGS) entry which is preliminary data.</text>
</comment>
<organism evidence="13 14">
    <name type="scientific">Cobetia amphilecti</name>
    <dbReference type="NCBI Taxonomy" id="1055104"/>
    <lineage>
        <taxon>Bacteria</taxon>
        <taxon>Pseudomonadati</taxon>
        <taxon>Pseudomonadota</taxon>
        <taxon>Gammaproteobacteria</taxon>
        <taxon>Oceanospirillales</taxon>
        <taxon>Halomonadaceae</taxon>
        <taxon>Cobetia</taxon>
    </lineage>
</organism>
<dbReference type="Gene3D" id="3.90.70.10">
    <property type="entry name" value="Cysteine proteinases"/>
    <property type="match status" value="1"/>
</dbReference>
<feature type="region of interest" description="Disordered" evidence="8">
    <location>
        <begin position="103"/>
        <end position="141"/>
    </location>
</feature>
<evidence type="ECO:0000256" key="2">
    <source>
        <dbReference type="ARBA" id="ARBA00022692"/>
    </source>
</evidence>
<dbReference type="AlphaFoldDB" id="A0AAP4TW96"/>
<keyword evidence="5" id="KW-0067">ATP-binding</keyword>
<dbReference type="InterPro" id="IPR003593">
    <property type="entry name" value="AAA+_ATPase"/>
</dbReference>
<evidence type="ECO:0000256" key="3">
    <source>
        <dbReference type="ARBA" id="ARBA00022741"/>
    </source>
</evidence>
<feature type="transmembrane region" description="Helical" evidence="9">
    <location>
        <begin position="343"/>
        <end position="364"/>
    </location>
</feature>
<dbReference type="Pfam" id="PF00664">
    <property type="entry name" value="ABC_membrane"/>
    <property type="match status" value="1"/>
</dbReference>
<feature type="region of interest" description="Disordered" evidence="8">
    <location>
        <begin position="1"/>
        <end position="20"/>
    </location>
</feature>
<feature type="transmembrane region" description="Helical" evidence="9">
    <location>
        <begin position="241"/>
        <end position="261"/>
    </location>
</feature>
<name>A0AAP4TW96_9GAMM</name>
<dbReference type="SUPFAM" id="SSF52540">
    <property type="entry name" value="P-loop containing nucleoside triphosphate hydrolases"/>
    <property type="match status" value="1"/>
</dbReference>
<sequence>MSAPQSTASSATATSQPDPLLESVRQLLRLQGHGIDLERLRHGMPLTKGELAPQDLEQALSRQGIAARLSQAPLSEIPESLMPCVVLLEDGSSRVLLSHEAAHQWPAESSTGSSSESSSESGSDTSDTQADDNLDTAPSGPGYKLLDPLSGGAYWLPQDALAAAYAGIALFAHGEISLERAEGYSQTQKGHWLTSRLKSHWRVFAEVALSSSLAALLAVATALFAMQVYDRVVPTGAVDTLWALGIGVMLAIGLEALLRALRAQLIENSGKKIDLELNDHIFRHAVQMRLAAKPRSTGAMASQIRDFDAIREFFTASTLGACGDLPFALLFLGLIALLGGPVVWVPVAAIVLMLIPVLLAQPWLSRLSREGMRESAVKNGVLLETLDNLENLKACRAEGHASRQWQRLTSEQTHRGVTFRHAVAWLTSWGTGMQQLAYVGVIIAGVYLIMAGELSVGALIACSILSSRAIGPTLQISALLSRWQHVKVAKEGLDALMETDIERPSDRRFARLAQARGHYQAENLHWRYDEEAPEALALDRLSIAPGEHLALLGGNGAGKSTLLRLLAGYFTPTSGELTLDNLALSQIDPADRQRAIGYLPQDISLFSGTLRNNLCIDGRDVSDMRLLEVIEMTGLGDFVRRHPLGLDMMLHDRHSLSGGQRQSLGLARLVLQDPPVVLLDEPTASLDQATEQHVIKTLGPWLAGRTLVLATHRKSLLGWVERALVLRHGKRVMDGPLDQIMARQSAGKTPATSASRQRQEAS</sequence>
<feature type="compositionally biased region" description="Low complexity" evidence="8">
    <location>
        <begin position="1"/>
        <end position="17"/>
    </location>
</feature>
<keyword evidence="3" id="KW-0547">Nucleotide-binding</keyword>
<dbReference type="Proteomes" id="UP001170481">
    <property type="component" value="Unassembled WGS sequence"/>
</dbReference>
<feature type="domain" description="Peptidase C39" evidence="12">
    <location>
        <begin position="13"/>
        <end position="172"/>
    </location>
</feature>
<feature type="transmembrane region" description="Helical" evidence="9">
    <location>
        <begin position="313"/>
        <end position="337"/>
    </location>
</feature>
<feature type="transmembrane region" description="Helical" evidence="9">
    <location>
        <begin position="203"/>
        <end position="229"/>
    </location>
</feature>
<dbReference type="GO" id="GO:0016887">
    <property type="term" value="F:ATP hydrolysis activity"/>
    <property type="evidence" value="ECO:0007669"/>
    <property type="project" value="InterPro"/>
</dbReference>
<dbReference type="PROSITE" id="PS50893">
    <property type="entry name" value="ABC_TRANSPORTER_2"/>
    <property type="match status" value="1"/>
</dbReference>
<evidence type="ECO:0000256" key="5">
    <source>
        <dbReference type="ARBA" id="ARBA00022840"/>
    </source>
</evidence>
<protein>
    <submittedName>
        <fullName evidence="13">Type I secretion system permease/ATPase</fullName>
    </submittedName>
</protein>
<feature type="domain" description="ABC transmembrane type-1" evidence="11">
    <location>
        <begin position="207"/>
        <end position="485"/>
    </location>
</feature>
<evidence type="ECO:0000313" key="13">
    <source>
        <dbReference type="EMBL" id="MDO6671535.1"/>
    </source>
</evidence>
<dbReference type="GO" id="GO:0006508">
    <property type="term" value="P:proteolysis"/>
    <property type="evidence" value="ECO:0007669"/>
    <property type="project" value="InterPro"/>
</dbReference>
<dbReference type="Gene3D" id="1.20.1560.10">
    <property type="entry name" value="ABC transporter type 1, transmembrane domain"/>
    <property type="match status" value="1"/>
</dbReference>
<dbReference type="PROSITE" id="PS50929">
    <property type="entry name" value="ABC_TM1F"/>
    <property type="match status" value="1"/>
</dbReference>
<feature type="compositionally biased region" description="Polar residues" evidence="8">
    <location>
        <begin position="746"/>
        <end position="756"/>
    </location>
</feature>
<dbReference type="SUPFAM" id="SSF90123">
    <property type="entry name" value="ABC transporter transmembrane region"/>
    <property type="match status" value="1"/>
</dbReference>
<evidence type="ECO:0000256" key="9">
    <source>
        <dbReference type="SAM" id="Phobius"/>
    </source>
</evidence>
<dbReference type="InterPro" id="IPR036640">
    <property type="entry name" value="ABC1_TM_sf"/>
</dbReference>
<dbReference type="InterPro" id="IPR027417">
    <property type="entry name" value="P-loop_NTPase"/>
</dbReference>
<dbReference type="GO" id="GO:0015421">
    <property type="term" value="F:ABC-type oligopeptide transporter activity"/>
    <property type="evidence" value="ECO:0007669"/>
    <property type="project" value="TreeGrafter"/>
</dbReference>
<evidence type="ECO:0000259" key="11">
    <source>
        <dbReference type="PROSITE" id="PS50929"/>
    </source>
</evidence>
<dbReference type="InterPro" id="IPR017750">
    <property type="entry name" value="ATPase_T1SS"/>
</dbReference>
<feature type="transmembrane region" description="Helical" evidence="9">
    <location>
        <begin position="436"/>
        <end position="460"/>
    </location>
</feature>
<evidence type="ECO:0000256" key="4">
    <source>
        <dbReference type="ARBA" id="ARBA00022801"/>
    </source>
</evidence>
<dbReference type="RefSeq" id="WP_303593174.1">
    <property type="nucleotide sequence ID" value="NZ_JAUORK010000005.1"/>
</dbReference>
<dbReference type="InterPro" id="IPR039421">
    <property type="entry name" value="Type_1_exporter"/>
</dbReference>
<dbReference type="EMBL" id="JAUORK010000005">
    <property type="protein sequence ID" value="MDO6671535.1"/>
    <property type="molecule type" value="Genomic_DNA"/>
</dbReference>
<dbReference type="PANTHER" id="PTHR43394:SF1">
    <property type="entry name" value="ATP-BINDING CASSETTE SUB-FAMILY B MEMBER 10, MITOCHONDRIAL"/>
    <property type="match status" value="1"/>
</dbReference>
<evidence type="ECO:0000259" key="12">
    <source>
        <dbReference type="PROSITE" id="PS50990"/>
    </source>
</evidence>
<feature type="region of interest" description="Disordered" evidence="8">
    <location>
        <begin position="743"/>
        <end position="762"/>
    </location>
</feature>
<keyword evidence="6 9" id="KW-1133">Transmembrane helix</keyword>
<accession>A0AAP4TW96</accession>
<evidence type="ECO:0000256" key="8">
    <source>
        <dbReference type="SAM" id="MobiDB-lite"/>
    </source>
</evidence>
<dbReference type="PROSITE" id="PS50990">
    <property type="entry name" value="PEPTIDASE_C39"/>
    <property type="match status" value="1"/>
</dbReference>
<keyword evidence="7 9" id="KW-0472">Membrane</keyword>
<comment type="subcellular location">
    <subcellularLocation>
        <location evidence="1">Cell membrane</location>
        <topology evidence="1">Multi-pass membrane protein</topology>
    </subcellularLocation>
</comment>